<evidence type="ECO:0000256" key="3">
    <source>
        <dbReference type="ARBA" id="ARBA00022723"/>
    </source>
</evidence>
<dbReference type="GO" id="GO:0003868">
    <property type="term" value="F:4-hydroxyphenylpyruvate dioxygenase activity"/>
    <property type="evidence" value="ECO:0007669"/>
    <property type="project" value="UniProtKB-EC"/>
</dbReference>
<dbReference type="PIRSF" id="PIRSF009283">
    <property type="entry name" value="HPP_dOase"/>
    <property type="match status" value="1"/>
</dbReference>
<dbReference type="SUPFAM" id="SSF54593">
    <property type="entry name" value="Glyoxalase/Bleomycin resistance protein/Dihydroxybiphenyl dioxygenase"/>
    <property type="match status" value="1"/>
</dbReference>
<name>A0ABW0NM51_9BURK</name>
<dbReference type="Proteomes" id="UP001596037">
    <property type="component" value="Unassembled WGS sequence"/>
</dbReference>
<dbReference type="Gene3D" id="3.10.180.10">
    <property type="entry name" value="2,3-Dihydroxybiphenyl 1,2-Dioxygenase, domain 1"/>
    <property type="match status" value="2"/>
</dbReference>
<dbReference type="NCBIfam" id="TIGR01263">
    <property type="entry name" value="4HPPD"/>
    <property type="match status" value="1"/>
</dbReference>
<evidence type="ECO:0000256" key="1">
    <source>
        <dbReference type="ARBA" id="ARBA00001962"/>
    </source>
</evidence>
<keyword evidence="7" id="KW-0560">Oxidoreductase</keyword>
<dbReference type="PANTHER" id="PTHR11959:SF1">
    <property type="entry name" value="4-HYDROXYPHENYLPYRUVATE DIOXYGENASE"/>
    <property type="match status" value="1"/>
</dbReference>
<dbReference type="Pfam" id="PF00903">
    <property type="entry name" value="Glyoxalase"/>
    <property type="match status" value="1"/>
</dbReference>
<accession>A0ABW0NM51</accession>
<protein>
    <submittedName>
        <fullName evidence="7">4-hydroxyphenylpyruvate dioxygenase</fullName>
        <ecNumber evidence="7">1.13.11.27</ecNumber>
    </submittedName>
</protein>
<dbReference type="PROSITE" id="PS51819">
    <property type="entry name" value="VOC"/>
    <property type="match status" value="2"/>
</dbReference>
<dbReference type="InterPro" id="IPR041735">
    <property type="entry name" value="4OHPhenylPyrv_dOase_C"/>
</dbReference>
<evidence type="ECO:0000256" key="5">
    <source>
        <dbReference type="ARBA" id="ARBA00023004"/>
    </source>
</evidence>
<evidence type="ECO:0000259" key="6">
    <source>
        <dbReference type="PROSITE" id="PS51819"/>
    </source>
</evidence>
<dbReference type="EC" id="1.13.11.27" evidence="7"/>
<comment type="similarity">
    <text evidence="2">Belongs to the 4HPPD family.</text>
</comment>
<reference evidence="8" key="1">
    <citation type="journal article" date="2019" name="Int. J. Syst. Evol. Microbiol.">
        <title>The Global Catalogue of Microorganisms (GCM) 10K type strain sequencing project: providing services to taxonomists for standard genome sequencing and annotation.</title>
        <authorList>
            <consortium name="The Broad Institute Genomics Platform"/>
            <consortium name="The Broad Institute Genome Sequencing Center for Infectious Disease"/>
            <person name="Wu L."/>
            <person name="Ma J."/>
        </authorList>
    </citation>
    <scope>NUCLEOTIDE SEQUENCE [LARGE SCALE GENOMIC DNA]</scope>
    <source>
        <strain evidence="8">CCUG 57401</strain>
    </source>
</reference>
<keyword evidence="3" id="KW-0479">Metal-binding</keyword>
<dbReference type="PANTHER" id="PTHR11959">
    <property type="entry name" value="4-HYDROXYPHENYLPYRUVATE DIOXYGENASE"/>
    <property type="match status" value="1"/>
</dbReference>
<proteinExistence type="inferred from homology"/>
<evidence type="ECO:0000313" key="7">
    <source>
        <dbReference type="EMBL" id="MFC5500243.1"/>
    </source>
</evidence>
<sequence>MNAALPQQAAQAVTAWENPMGTDGFEFIEYAAPDPKAMGELFERMGFRPVARHRHKQVTLYRQGGINFIINAEPDSFAQRFARQHGPSICAIAFRVQDAKAAYERAIALGAWGYAGVAGPGELNIPAIKGIGDSLIYLVDRWRGKNGARQGDIGNIGFYDVDFEALPGIDSAEALNPPGFGLTYIDHLTHNVHRGRMGEWSEFYERLFNFREIRYFDIEGHSTGVKSKAMTSPCGKIRIPINEEGNEKSGQIQEYLDRYHGEGIQHIALGSTNLYDTVDSLQMAGVKLLDTSETYYELLPKRIPGLSENIADLQARNILVDGTPGELLLQIFSENQLGPIFFEFIQRKGNEGFGEGNFKALFETMELDQVRRGVLPAAS</sequence>
<dbReference type="EMBL" id="JBHSMF010000015">
    <property type="protein sequence ID" value="MFC5500243.1"/>
    <property type="molecule type" value="Genomic_DNA"/>
</dbReference>
<dbReference type="InterPro" id="IPR005956">
    <property type="entry name" value="4OHPhenylPyrv_dOase"/>
</dbReference>
<dbReference type="Pfam" id="PF14696">
    <property type="entry name" value="Glyoxalase_5"/>
    <property type="match status" value="1"/>
</dbReference>
<evidence type="ECO:0000256" key="4">
    <source>
        <dbReference type="ARBA" id="ARBA00022737"/>
    </source>
</evidence>
<comment type="cofactor">
    <cofactor evidence="1">
        <name>Fe cation</name>
        <dbReference type="ChEBI" id="CHEBI:24875"/>
    </cofactor>
</comment>
<dbReference type="RefSeq" id="WP_376852495.1">
    <property type="nucleotide sequence ID" value="NZ_JBHSMF010000015.1"/>
</dbReference>
<gene>
    <name evidence="7" type="primary">hppD</name>
    <name evidence="7" type="ORF">ACFPOE_22055</name>
</gene>
<keyword evidence="4" id="KW-0677">Repeat</keyword>
<keyword evidence="7" id="KW-0223">Dioxygenase</keyword>
<evidence type="ECO:0000256" key="2">
    <source>
        <dbReference type="ARBA" id="ARBA00005877"/>
    </source>
</evidence>
<comment type="caution">
    <text evidence="7">The sequence shown here is derived from an EMBL/GenBank/DDBJ whole genome shotgun (WGS) entry which is preliminary data.</text>
</comment>
<keyword evidence="8" id="KW-1185">Reference proteome</keyword>
<dbReference type="InterPro" id="IPR041736">
    <property type="entry name" value="4OHPhenylPyrv_dOase_N"/>
</dbReference>
<feature type="domain" description="VOC" evidence="6">
    <location>
        <begin position="24"/>
        <end position="141"/>
    </location>
</feature>
<dbReference type="CDD" id="cd07250">
    <property type="entry name" value="HPPD_C_like"/>
    <property type="match status" value="1"/>
</dbReference>
<evidence type="ECO:0000313" key="8">
    <source>
        <dbReference type="Proteomes" id="UP001596037"/>
    </source>
</evidence>
<organism evidence="7 8">
    <name type="scientific">Caenimonas terrae</name>
    <dbReference type="NCBI Taxonomy" id="696074"/>
    <lineage>
        <taxon>Bacteria</taxon>
        <taxon>Pseudomonadati</taxon>
        <taxon>Pseudomonadota</taxon>
        <taxon>Betaproteobacteria</taxon>
        <taxon>Burkholderiales</taxon>
        <taxon>Comamonadaceae</taxon>
        <taxon>Caenimonas</taxon>
    </lineage>
</organism>
<dbReference type="InterPro" id="IPR029068">
    <property type="entry name" value="Glyas_Bleomycin-R_OHBP_Dase"/>
</dbReference>
<keyword evidence="5" id="KW-0408">Iron</keyword>
<dbReference type="InterPro" id="IPR004360">
    <property type="entry name" value="Glyas_Fos-R_dOase_dom"/>
</dbReference>
<dbReference type="InterPro" id="IPR037523">
    <property type="entry name" value="VOC_core"/>
</dbReference>
<feature type="domain" description="VOC" evidence="6">
    <location>
        <begin position="184"/>
        <end position="334"/>
    </location>
</feature>
<dbReference type="CDD" id="cd08342">
    <property type="entry name" value="HPPD_N_like"/>
    <property type="match status" value="1"/>
</dbReference>